<comment type="similarity">
    <text evidence="1">Belongs to the peptidase S51 family.</text>
</comment>
<dbReference type="GO" id="GO:0008236">
    <property type="term" value="F:serine-type peptidase activity"/>
    <property type="evidence" value="ECO:0007669"/>
    <property type="project" value="UniProtKB-KW"/>
</dbReference>
<keyword evidence="4" id="KW-0720">Serine protease</keyword>
<dbReference type="EMBL" id="MGKY01000010">
    <property type="protein sequence ID" value="OGN33844.1"/>
    <property type="molecule type" value="Genomic_DNA"/>
</dbReference>
<evidence type="ECO:0000256" key="4">
    <source>
        <dbReference type="ARBA" id="ARBA00022825"/>
    </source>
</evidence>
<dbReference type="Proteomes" id="UP000177745">
    <property type="component" value="Unassembled WGS sequence"/>
</dbReference>
<accession>A0A1F8H8H5</accession>
<gene>
    <name evidence="5" type="ORF">A3G51_01900</name>
</gene>
<dbReference type="PANTHER" id="PTHR20842:SF0">
    <property type="entry name" value="ALPHA-ASPARTYL DIPEPTIDASE"/>
    <property type="match status" value="1"/>
</dbReference>
<evidence type="ECO:0000313" key="6">
    <source>
        <dbReference type="Proteomes" id="UP000177745"/>
    </source>
</evidence>
<reference evidence="5 6" key="1">
    <citation type="journal article" date="2016" name="Nat. Commun.">
        <title>Thousands of microbial genomes shed light on interconnected biogeochemical processes in an aquifer system.</title>
        <authorList>
            <person name="Anantharaman K."/>
            <person name="Brown C.T."/>
            <person name="Hug L.A."/>
            <person name="Sharon I."/>
            <person name="Castelle C.J."/>
            <person name="Probst A.J."/>
            <person name="Thomas B.C."/>
            <person name="Singh A."/>
            <person name="Wilkins M.J."/>
            <person name="Karaoz U."/>
            <person name="Brodie E.L."/>
            <person name="Williams K.H."/>
            <person name="Hubbard S.S."/>
            <person name="Banfield J.F."/>
        </authorList>
    </citation>
    <scope>NUCLEOTIDE SEQUENCE [LARGE SCALE GENOMIC DNA]</scope>
</reference>
<sequence length="219" mass="24701">MKLLLTSGGLTNKSIAKALFELVDKKPEDTSLVFIPTASNIEQGDKDWLINDLINLKKQNFKSISITDISAVPGNIWRPQMEEADVLFFEGGNSYHLMGWMNKSGLAKILPELLKTKIYVGLSAGSMVTGKDLALIQSQILYGEDWERKEDMAGLNFVDFYFFPHLNSPYFNLRKEEIIKEAVKDIHGKVYAMDDNSALKIVDGKVEIISEGKYLIFNE</sequence>
<dbReference type="InterPro" id="IPR029062">
    <property type="entry name" value="Class_I_gatase-like"/>
</dbReference>
<keyword evidence="3" id="KW-0378">Hydrolase</keyword>
<dbReference type="SUPFAM" id="SSF52317">
    <property type="entry name" value="Class I glutamine amidotransferase-like"/>
    <property type="match status" value="1"/>
</dbReference>
<dbReference type="AlphaFoldDB" id="A0A1F8H8H5"/>
<organism evidence="5 6">
    <name type="scientific">Candidatus Yanofskybacteria bacterium RIFCSPLOWO2_12_FULL_43_11b</name>
    <dbReference type="NCBI Taxonomy" id="1802710"/>
    <lineage>
        <taxon>Bacteria</taxon>
        <taxon>Candidatus Yanofskyibacteriota</taxon>
    </lineage>
</organism>
<dbReference type="InterPro" id="IPR005320">
    <property type="entry name" value="Peptidase_S51"/>
</dbReference>
<dbReference type="PANTHER" id="PTHR20842">
    <property type="entry name" value="PROTEASE S51 ALPHA-ASPARTYL DIPEPTIDASE"/>
    <property type="match status" value="1"/>
</dbReference>
<proteinExistence type="inferred from homology"/>
<protein>
    <recommendedName>
        <fullName evidence="7">Peptidase S51</fullName>
    </recommendedName>
</protein>
<evidence type="ECO:0008006" key="7">
    <source>
        <dbReference type="Google" id="ProtNLM"/>
    </source>
</evidence>
<name>A0A1F8H8H5_9BACT</name>
<keyword evidence="2" id="KW-0645">Protease</keyword>
<dbReference type="Pfam" id="PF03575">
    <property type="entry name" value="Peptidase_S51"/>
    <property type="match status" value="1"/>
</dbReference>
<dbReference type="Gene3D" id="3.40.50.880">
    <property type="match status" value="1"/>
</dbReference>
<evidence type="ECO:0000256" key="1">
    <source>
        <dbReference type="ARBA" id="ARBA00006534"/>
    </source>
</evidence>
<evidence type="ECO:0000313" key="5">
    <source>
        <dbReference type="EMBL" id="OGN33844.1"/>
    </source>
</evidence>
<dbReference type="GO" id="GO:0006508">
    <property type="term" value="P:proteolysis"/>
    <property type="evidence" value="ECO:0007669"/>
    <property type="project" value="UniProtKB-KW"/>
</dbReference>
<evidence type="ECO:0000256" key="3">
    <source>
        <dbReference type="ARBA" id="ARBA00022801"/>
    </source>
</evidence>
<comment type="caution">
    <text evidence="5">The sequence shown here is derived from an EMBL/GenBank/DDBJ whole genome shotgun (WGS) entry which is preliminary data.</text>
</comment>
<evidence type="ECO:0000256" key="2">
    <source>
        <dbReference type="ARBA" id="ARBA00022670"/>
    </source>
</evidence>